<organism evidence="2 3">
    <name type="scientific">Cylicocyclus nassatus</name>
    <name type="common">Nematode worm</name>
    <dbReference type="NCBI Taxonomy" id="53992"/>
    <lineage>
        <taxon>Eukaryota</taxon>
        <taxon>Metazoa</taxon>
        <taxon>Ecdysozoa</taxon>
        <taxon>Nematoda</taxon>
        <taxon>Chromadorea</taxon>
        <taxon>Rhabditida</taxon>
        <taxon>Rhabditina</taxon>
        <taxon>Rhabditomorpha</taxon>
        <taxon>Strongyloidea</taxon>
        <taxon>Strongylidae</taxon>
        <taxon>Cylicocyclus</taxon>
    </lineage>
</organism>
<dbReference type="InterPro" id="IPR023210">
    <property type="entry name" value="NADP_OxRdtase_dom"/>
</dbReference>
<dbReference type="PANTHER" id="PTHR11732">
    <property type="entry name" value="ALDO/KETO REDUCTASE"/>
    <property type="match status" value="1"/>
</dbReference>
<dbReference type="AlphaFoldDB" id="A0AA36DKD5"/>
<dbReference type="InterPro" id="IPR036812">
    <property type="entry name" value="NAD(P)_OxRdtase_dom_sf"/>
</dbReference>
<keyword evidence="3" id="KW-1185">Reference proteome</keyword>
<proteinExistence type="predicted"/>
<dbReference type="FunFam" id="3.20.20.100:FF:000029">
    <property type="entry name" value="Aldo-keto reductase"/>
    <property type="match status" value="1"/>
</dbReference>
<dbReference type="PROSITE" id="PS00798">
    <property type="entry name" value="ALDOKETO_REDUCTASE_1"/>
    <property type="match status" value="1"/>
</dbReference>
<dbReference type="PROSITE" id="PS00062">
    <property type="entry name" value="ALDOKETO_REDUCTASE_2"/>
    <property type="match status" value="1"/>
</dbReference>
<dbReference type="SUPFAM" id="SSF51430">
    <property type="entry name" value="NAD(P)-linked oxidoreductase"/>
    <property type="match status" value="1"/>
</dbReference>
<protein>
    <recommendedName>
        <fullName evidence="1">NADP-dependent oxidoreductase domain-containing protein</fullName>
    </recommendedName>
</protein>
<dbReference type="Proteomes" id="UP001176961">
    <property type="component" value="Unassembled WGS sequence"/>
</dbReference>
<dbReference type="PRINTS" id="PR00069">
    <property type="entry name" value="ALDKETRDTASE"/>
</dbReference>
<feature type="domain" description="NADP-dependent oxidoreductase" evidence="1">
    <location>
        <begin position="69"/>
        <end position="350"/>
    </location>
</feature>
<dbReference type="InterPro" id="IPR020471">
    <property type="entry name" value="AKR"/>
</dbReference>
<comment type="caution">
    <text evidence="2">The sequence shown here is derived from an EMBL/GenBank/DDBJ whole genome shotgun (WGS) entry which is preliminary data.</text>
</comment>
<dbReference type="Gene3D" id="3.20.20.100">
    <property type="entry name" value="NADP-dependent oxidoreductase domain"/>
    <property type="match status" value="1"/>
</dbReference>
<evidence type="ECO:0000259" key="1">
    <source>
        <dbReference type="Pfam" id="PF00248"/>
    </source>
</evidence>
<dbReference type="Pfam" id="PF00248">
    <property type="entry name" value="Aldo_ket_red"/>
    <property type="match status" value="1"/>
</dbReference>
<sequence>MAGAAFALSFRRSLAKAWGTKSLHTLAFETPQCLRPAPALLSFSHSFYSTKNMGYPTIKLSSGNEMPILGLGTWLSTNENELTAALKAALDCGYRLIDTAFVYGNEAVIGKVLHEYFTNGKLKREDIFITSKLPLTAHAPADVEKVLKMQLDALQLEYLDLYLVHCPVPFQKQGDTFDLAFVDGMQVPLTIDHVETWHAMEKLYDAGKVKALGLSNFNTKQVQNVYDHARIKPSNLQVECHLYWPQTELFQLCKKLNMSLTAYGPLGSRGRTVFNEKMIWPEGDPLTDPLVKEFAEKYKKTTAQVLLRHLIQRGIAVIPKSVKPERVKENFNVFDFTLSAQEMEKLDSIKKRTRLFLFDFAIKHPFYPFEDVDKSKVPVVSLQAK</sequence>
<evidence type="ECO:0000313" key="2">
    <source>
        <dbReference type="EMBL" id="CAJ0589331.1"/>
    </source>
</evidence>
<evidence type="ECO:0000313" key="3">
    <source>
        <dbReference type="Proteomes" id="UP001176961"/>
    </source>
</evidence>
<dbReference type="GO" id="GO:0016491">
    <property type="term" value="F:oxidoreductase activity"/>
    <property type="evidence" value="ECO:0007669"/>
    <property type="project" value="InterPro"/>
</dbReference>
<reference evidence="2" key="1">
    <citation type="submission" date="2023-07" db="EMBL/GenBank/DDBJ databases">
        <authorList>
            <consortium name="CYATHOMIX"/>
        </authorList>
    </citation>
    <scope>NUCLEOTIDE SEQUENCE</scope>
    <source>
        <strain evidence="2">N/A</strain>
    </source>
</reference>
<dbReference type="EMBL" id="CATQJL010000001">
    <property type="protein sequence ID" value="CAJ0589331.1"/>
    <property type="molecule type" value="Genomic_DNA"/>
</dbReference>
<name>A0AA36DKD5_CYLNA</name>
<gene>
    <name evidence="2" type="ORF">CYNAS_LOCUS1314</name>
</gene>
<accession>A0AA36DKD5</accession>
<dbReference type="InterPro" id="IPR018170">
    <property type="entry name" value="Aldo/ket_reductase_CS"/>
</dbReference>